<dbReference type="Pfam" id="PF09348">
    <property type="entry name" value="DUF1990"/>
    <property type="match status" value="1"/>
</dbReference>
<gene>
    <name evidence="3" type="ORF">GIS00_24775</name>
</gene>
<dbReference type="PANTHER" id="PTHR34202">
    <property type="entry name" value="UPF0548 PROTEIN"/>
    <property type="match status" value="1"/>
</dbReference>
<feature type="region of interest" description="Disordered" evidence="1">
    <location>
        <begin position="88"/>
        <end position="111"/>
    </location>
</feature>
<accession>A0A7K1FSL8</accession>
<protein>
    <submittedName>
        <fullName evidence="3">DUF1990 family protein</fullName>
    </submittedName>
</protein>
<dbReference type="Proteomes" id="UP000460221">
    <property type="component" value="Unassembled WGS sequence"/>
</dbReference>
<sequence length="305" mass="33252">MCHDPARRPRRRRPGGGGHLRLPVPERLFAFRQRLPGTGSRTLCRAGGGCAAAGRDCASGVGDRLRLRRRGAGDVRGERHRPRCLLADRARGRPGQPRGRGRAGPRARAGGGPGLIRGLLDVVRPVADLGALPPTFESTGIGTDADQPVSGPHPFRGERRIGSGPSFWEFAAHETLRWGIKTRSGFRVIGADGGSVAGTPASVGQRIWLSLGIGRLRVREPVRITAVIREPDRVGFAYGTLAGHPLRGEESFVVERRPDGVVHLVISSVSTVTGAWRLVGPLVRLAQWHFRWRYFRAFRRESAQR</sequence>
<keyword evidence="4" id="KW-1185">Reference proteome</keyword>
<feature type="region of interest" description="Disordered" evidence="1">
    <location>
        <begin position="1"/>
        <end position="21"/>
    </location>
</feature>
<name>A0A7K1FSL8_9ACTN</name>
<organism evidence="3 4">
    <name type="scientific">Nakamurella alba</name>
    <dbReference type="NCBI Taxonomy" id="2665158"/>
    <lineage>
        <taxon>Bacteria</taxon>
        <taxon>Bacillati</taxon>
        <taxon>Actinomycetota</taxon>
        <taxon>Actinomycetes</taxon>
        <taxon>Nakamurellales</taxon>
        <taxon>Nakamurellaceae</taxon>
        <taxon>Nakamurella</taxon>
    </lineage>
</organism>
<feature type="domain" description="DUF1990" evidence="2">
    <location>
        <begin position="145"/>
        <end position="297"/>
    </location>
</feature>
<evidence type="ECO:0000313" key="3">
    <source>
        <dbReference type="EMBL" id="MTD17152.1"/>
    </source>
</evidence>
<evidence type="ECO:0000313" key="4">
    <source>
        <dbReference type="Proteomes" id="UP000460221"/>
    </source>
</evidence>
<feature type="region of interest" description="Disordered" evidence="1">
    <location>
        <begin position="137"/>
        <end position="159"/>
    </location>
</feature>
<dbReference type="PANTHER" id="PTHR34202:SF1">
    <property type="entry name" value="UPF0548 PROTEIN"/>
    <property type="match status" value="1"/>
</dbReference>
<dbReference type="EMBL" id="WLYK01000016">
    <property type="protein sequence ID" value="MTD17152.1"/>
    <property type="molecule type" value="Genomic_DNA"/>
</dbReference>
<proteinExistence type="predicted"/>
<comment type="caution">
    <text evidence="3">The sequence shown here is derived from an EMBL/GenBank/DDBJ whole genome shotgun (WGS) entry which is preliminary data.</text>
</comment>
<dbReference type="InterPro" id="IPR018960">
    <property type="entry name" value="DUF1990"/>
</dbReference>
<evidence type="ECO:0000259" key="2">
    <source>
        <dbReference type="Pfam" id="PF09348"/>
    </source>
</evidence>
<dbReference type="AlphaFoldDB" id="A0A7K1FSL8"/>
<evidence type="ECO:0000256" key="1">
    <source>
        <dbReference type="SAM" id="MobiDB-lite"/>
    </source>
</evidence>
<reference evidence="3 4" key="1">
    <citation type="submission" date="2019-11" db="EMBL/GenBank/DDBJ databases">
        <authorList>
            <person name="Jiang L.-Q."/>
        </authorList>
    </citation>
    <scope>NUCLEOTIDE SEQUENCE [LARGE SCALE GENOMIC DNA]</scope>
    <source>
        <strain evidence="3 4">YIM 132087</strain>
    </source>
</reference>